<evidence type="ECO:0000256" key="2">
    <source>
        <dbReference type="ARBA" id="ARBA00004496"/>
    </source>
</evidence>
<dbReference type="SUPFAM" id="SSF140586">
    <property type="entry name" value="Dcp2 domain-like"/>
    <property type="match status" value="1"/>
</dbReference>
<dbReference type="PROSITE" id="PS51462">
    <property type="entry name" value="NUDIX"/>
    <property type="match status" value="1"/>
</dbReference>
<dbReference type="PANTHER" id="PTHR23114:SF17">
    <property type="entry name" value="M7GPPPN-MRNA HYDROLASE"/>
    <property type="match status" value="1"/>
</dbReference>
<dbReference type="GO" id="GO:0046872">
    <property type="term" value="F:metal ion binding"/>
    <property type="evidence" value="ECO:0007669"/>
    <property type="project" value="UniProtKB-KW"/>
</dbReference>
<feature type="domain" description="Nudix hydrolase" evidence="10">
    <location>
        <begin position="137"/>
        <end position="293"/>
    </location>
</feature>
<dbReference type="GO" id="GO:0016071">
    <property type="term" value="P:mRNA metabolic process"/>
    <property type="evidence" value="ECO:0007669"/>
    <property type="project" value="UniProtKB-ARBA"/>
</dbReference>
<keyword evidence="8" id="KW-0464">Manganese</keyword>
<dbReference type="Pfam" id="PF05026">
    <property type="entry name" value="DCP2"/>
    <property type="match status" value="1"/>
</dbReference>
<comment type="cofactor">
    <cofactor evidence="1">
        <name>Mn(2+)</name>
        <dbReference type="ChEBI" id="CHEBI:29035"/>
    </cofactor>
</comment>
<evidence type="ECO:0000256" key="1">
    <source>
        <dbReference type="ARBA" id="ARBA00001936"/>
    </source>
</evidence>
<comment type="caution">
    <text evidence="11">The sequence shown here is derived from an EMBL/GenBank/DDBJ whole genome shotgun (WGS) entry which is preliminary data.</text>
</comment>
<feature type="compositionally biased region" description="Polar residues" evidence="9">
    <location>
        <begin position="211"/>
        <end position="223"/>
    </location>
</feature>
<dbReference type="InterPro" id="IPR044099">
    <property type="entry name" value="Dcp2_NUDIX"/>
</dbReference>
<comment type="similarity">
    <text evidence="3">Belongs to the Nudix hydrolase family. DCP2 subfamily.</text>
</comment>
<dbReference type="SUPFAM" id="SSF55811">
    <property type="entry name" value="Nudix"/>
    <property type="match status" value="1"/>
</dbReference>
<keyword evidence="12" id="KW-1185">Reference proteome</keyword>
<proteinExistence type="inferred from homology"/>
<feature type="region of interest" description="Disordered" evidence="9">
    <location>
        <begin position="193"/>
        <end position="233"/>
    </location>
</feature>
<dbReference type="AlphaFoldDB" id="A0ABD3MZZ4"/>
<feature type="compositionally biased region" description="Basic and acidic residues" evidence="9">
    <location>
        <begin position="224"/>
        <end position="233"/>
    </location>
</feature>
<feature type="compositionally biased region" description="Pro residues" evidence="9">
    <location>
        <begin position="200"/>
        <end position="210"/>
    </location>
</feature>
<evidence type="ECO:0000256" key="3">
    <source>
        <dbReference type="ARBA" id="ARBA00005279"/>
    </source>
</evidence>
<dbReference type="PROSITE" id="PS00893">
    <property type="entry name" value="NUDIX_BOX"/>
    <property type="match status" value="1"/>
</dbReference>
<dbReference type="InterPro" id="IPR036189">
    <property type="entry name" value="DCP2_BoxA_sf"/>
</dbReference>
<dbReference type="Pfam" id="PF00293">
    <property type="entry name" value="NUDIX"/>
    <property type="match status" value="1"/>
</dbReference>
<dbReference type="GO" id="GO:0003723">
    <property type="term" value="F:RNA binding"/>
    <property type="evidence" value="ECO:0007669"/>
    <property type="project" value="UniProtKB-KW"/>
</dbReference>
<dbReference type="GO" id="GO:0005737">
    <property type="term" value="C:cytoplasm"/>
    <property type="evidence" value="ECO:0007669"/>
    <property type="project" value="UniProtKB-SubCell"/>
</dbReference>
<organism evidence="11 12">
    <name type="scientific">Discostella pseudostelligera</name>
    <dbReference type="NCBI Taxonomy" id="259834"/>
    <lineage>
        <taxon>Eukaryota</taxon>
        <taxon>Sar</taxon>
        <taxon>Stramenopiles</taxon>
        <taxon>Ochrophyta</taxon>
        <taxon>Bacillariophyta</taxon>
        <taxon>Coscinodiscophyceae</taxon>
        <taxon>Thalassiosirophycidae</taxon>
        <taxon>Stephanodiscales</taxon>
        <taxon>Stephanodiscaceae</taxon>
        <taxon>Discostella</taxon>
    </lineage>
</organism>
<evidence type="ECO:0000256" key="8">
    <source>
        <dbReference type="ARBA" id="ARBA00023211"/>
    </source>
</evidence>
<dbReference type="Gene3D" id="3.90.79.10">
    <property type="entry name" value="Nucleoside Triphosphate Pyrophosphohydrolase"/>
    <property type="match status" value="1"/>
</dbReference>
<feature type="compositionally biased region" description="Low complexity" evidence="9">
    <location>
        <begin position="370"/>
        <end position="386"/>
    </location>
</feature>
<name>A0ABD3MZZ4_9STRA</name>
<reference evidence="11 12" key="1">
    <citation type="submission" date="2024-10" db="EMBL/GenBank/DDBJ databases">
        <title>Updated reference genomes for cyclostephanoid diatoms.</title>
        <authorList>
            <person name="Roberts W.R."/>
            <person name="Alverson A.J."/>
        </authorList>
    </citation>
    <scope>NUCLEOTIDE SEQUENCE [LARGE SCALE GENOMIC DNA]</scope>
    <source>
        <strain evidence="11 12">AJA232-27</strain>
    </source>
</reference>
<keyword evidence="7" id="KW-0694">RNA-binding</keyword>
<feature type="compositionally biased region" description="Low complexity" evidence="9">
    <location>
        <begin position="433"/>
        <end position="444"/>
    </location>
</feature>
<dbReference type="SMART" id="SM01125">
    <property type="entry name" value="DCP2"/>
    <property type="match status" value="1"/>
</dbReference>
<evidence type="ECO:0000256" key="9">
    <source>
        <dbReference type="SAM" id="MobiDB-lite"/>
    </source>
</evidence>
<gene>
    <name evidence="11" type="ORF">ACHAWU_005832</name>
</gene>
<keyword evidence="6" id="KW-0378">Hydrolase</keyword>
<sequence length="794" mass="87024">MTSSAAPYDTATTADANTMAMTYEEAMDDVHTRFILNLPDDELRSAPRIFFQLEQAWWFYDDFICDGAAAASANNNNSSNNSSNTASNATAAITTEELPRYKHVKPFSYAMFQFSPLLQPMLPHFDTMYDEFTQYKRSISTYGTILLNEAATQVALVRPWKSKSWTFPGGKVNQNESGYDAACRETYEETGFDPLVEPSVQPPPPPPPPHFSNTNAASPTTVRENSKLSYTERESNKQRTCYICRGVPTNFPFEPVARKEVSEVKWFDIASLPKQKTYAVLPFYNQLREWIKKDNKARGIHVRDEDRGGRRRRPEDTYCDDDDDEEEDDDDDGELAPFFSDDGKAPWEQEEEKDRDDGAELGTDVNKDIGVVSNNSSGNSVDGPSSTNKRRNNKHEKQPRRDSSGSSSNNKGRKQHEKQQQQQQQKKDRRSTPPRASSTTSSRGGSTGRPRGGSTGRRRGSSGEEALLSESDPLVKLALATPGESRRWTEDEMFAANEKLLGRKITYDGNPHEFAAGGWGSGIIRDDKEVIGGREIVDPHAFHVVGGSFMNSEASAAAGGAALSSLLAPPPDASKLQPLVNARAMTPGSMVGTGGSGGGDDGLELTPFFSDNGRAPWEEVNDTLGGGTNSLATKDSSPPHFPVQGAPLGRKNSKGLALLNKLRQGGITNDDGGDEEEGDGVVQSHVAMMAEVKDDADIDEWFMTDKEITAKSQTKKLSMMSQSSEQAASLPHVGQHDVVTEGVSPPNDPNEHLVWMKNWAQQLPQAGPTKAFGDFRLDVDSIMNVMTATVAHKT</sequence>
<dbReference type="Gene3D" id="1.10.10.1050">
    <property type="entry name" value="Dcp2, box A domain"/>
    <property type="match status" value="1"/>
</dbReference>
<feature type="compositionally biased region" description="Gly residues" evidence="9">
    <location>
        <begin position="445"/>
        <end position="455"/>
    </location>
</feature>
<dbReference type="InterPro" id="IPR020084">
    <property type="entry name" value="NUDIX_hydrolase_CS"/>
</dbReference>
<evidence type="ECO:0000313" key="11">
    <source>
        <dbReference type="EMBL" id="KAL3768929.1"/>
    </source>
</evidence>
<evidence type="ECO:0000256" key="5">
    <source>
        <dbReference type="ARBA" id="ARBA00022723"/>
    </source>
</evidence>
<feature type="compositionally biased region" description="Acidic residues" evidence="9">
    <location>
        <begin position="348"/>
        <end position="359"/>
    </location>
</feature>
<evidence type="ECO:0000256" key="4">
    <source>
        <dbReference type="ARBA" id="ARBA00022490"/>
    </source>
</evidence>
<feature type="compositionally biased region" description="Acidic residues" evidence="9">
    <location>
        <begin position="317"/>
        <end position="334"/>
    </location>
</feature>
<keyword evidence="5" id="KW-0479">Metal-binding</keyword>
<accession>A0ABD3MZZ4</accession>
<feature type="compositionally biased region" description="Basic and acidic residues" evidence="9">
    <location>
        <begin position="300"/>
        <end position="316"/>
    </location>
</feature>
<comment type="subcellular location">
    <subcellularLocation>
        <location evidence="2">Cytoplasm</location>
    </subcellularLocation>
</comment>
<dbReference type="InterPro" id="IPR015797">
    <property type="entry name" value="NUDIX_hydrolase-like_dom_sf"/>
</dbReference>
<dbReference type="InterPro" id="IPR007722">
    <property type="entry name" value="DCP2_BoxA"/>
</dbReference>
<dbReference type="CDD" id="cd03672">
    <property type="entry name" value="NUDIX_Dcp2p_Nudt20"/>
    <property type="match status" value="1"/>
</dbReference>
<evidence type="ECO:0000313" key="12">
    <source>
        <dbReference type="Proteomes" id="UP001530293"/>
    </source>
</evidence>
<evidence type="ECO:0000256" key="6">
    <source>
        <dbReference type="ARBA" id="ARBA00022801"/>
    </source>
</evidence>
<dbReference type="Proteomes" id="UP001530293">
    <property type="component" value="Unassembled WGS sequence"/>
</dbReference>
<dbReference type="EMBL" id="JALLBG020000060">
    <property type="protein sequence ID" value="KAL3768929.1"/>
    <property type="molecule type" value="Genomic_DNA"/>
</dbReference>
<dbReference type="PANTHER" id="PTHR23114">
    <property type="entry name" value="M7GPPPN-MRNA HYDROLASE"/>
    <property type="match status" value="1"/>
</dbReference>
<evidence type="ECO:0000256" key="7">
    <source>
        <dbReference type="ARBA" id="ARBA00022884"/>
    </source>
</evidence>
<dbReference type="GO" id="GO:0016787">
    <property type="term" value="F:hydrolase activity"/>
    <property type="evidence" value="ECO:0007669"/>
    <property type="project" value="UniProtKB-KW"/>
</dbReference>
<protein>
    <recommendedName>
        <fullName evidence="10">Nudix hydrolase domain-containing protein</fullName>
    </recommendedName>
</protein>
<evidence type="ECO:0000259" key="10">
    <source>
        <dbReference type="PROSITE" id="PS51462"/>
    </source>
</evidence>
<dbReference type="InterPro" id="IPR000086">
    <property type="entry name" value="NUDIX_hydrolase_dom"/>
</dbReference>
<feature type="region of interest" description="Disordered" evidence="9">
    <location>
        <begin position="300"/>
        <end position="469"/>
    </location>
</feature>
<keyword evidence="4" id="KW-0963">Cytoplasm</keyword>